<dbReference type="OrthoDB" id="3969899at2759"/>
<gene>
    <name evidence="1" type="ORF">LALA0_S03e09010g</name>
</gene>
<protein>
    <submittedName>
        <fullName evidence="1">LALA0S03e09010g1_1</fullName>
    </submittedName>
</protein>
<dbReference type="GeneID" id="34685140"/>
<name>A0A0C7N508_9SACH</name>
<evidence type="ECO:0000313" key="1">
    <source>
        <dbReference type="EMBL" id="CEP61706.1"/>
    </source>
</evidence>
<accession>A0A0C7N508</accession>
<reference evidence="1 2" key="1">
    <citation type="submission" date="2014-12" db="EMBL/GenBank/DDBJ databases">
        <authorList>
            <person name="Neuveglise Cecile"/>
        </authorList>
    </citation>
    <scope>NUCLEOTIDE SEQUENCE [LARGE SCALE GENOMIC DNA]</scope>
    <source>
        <strain evidence="1 2">CBS 12615</strain>
    </source>
</reference>
<sequence>MLTRKTIILSRLSPTRLESSLFKYSTIRSFHRSTSFLGYKKWTDLGTKDKQTFINKYVELYKDKHPCSPSNTMNRTLVSEMEEYDDAPYVFGIVYNEIRSLALGESVHNVEGSGVLGDPEFQKLLHK</sequence>
<dbReference type="AlphaFoldDB" id="A0A0C7N508"/>
<organism evidence="1 2">
    <name type="scientific">Lachancea lanzarotensis</name>
    <dbReference type="NCBI Taxonomy" id="1245769"/>
    <lineage>
        <taxon>Eukaryota</taxon>
        <taxon>Fungi</taxon>
        <taxon>Dikarya</taxon>
        <taxon>Ascomycota</taxon>
        <taxon>Saccharomycotina</taxon>
        <taxon>Saccharomycetes</taxon>
        <taxon>Saccharomycetales</taxon>
        <taxon>Saccharomycetaceae</taxon>
        <taxon>Lachancea</taxon>
    </lineage>
</organism>
<dbReference type="EMBL" id="LN736362">
    <property type="protein sequence ID" value="CEP61706.1"/>
    <property type="molecule type" value="Genomic_DNA"/>
</dbReference>
<keyword evidence="2" id="KW-1185">Reference proteome</keyword>
<proteinExistence type="predicted"/>
<dbReference type="HOGENOM" id="CLU_159429_0_0_1"/>
<evidence type="ECO:0000313" key="2">
    <source>
        <dbReference type="Proteomes" id="UP000054304"/>
    </source>
</evidence>
<dbReference type="Proteomes" id="UP000054304">
    <property type="component" value="Unassembled WGS sequence"/>
</dbReference>
<dbReference type="RefSeq" id="XP_022627940.1">
    <property type="nucleotide sequence ID" value="XM_022773469.1"/>
</dbReference>